<reference evidence="4" key="1">
    <citation type="journal article" date="2021" name="Microbiol. Resour. Announc.">
        <title>LGAAP: Leishmaniinae Genome Assembly and Annotation Pipeline.</title>
        <authorList>
            <person name="Almutairi H."/>
            <person name="Urbaniak M.D."/>
            <person name="Bates M.D."/>
            <person name="Jariyapan N."/>
            <person name="Kwakye-Nuako G."/>
            <person name="Thomaz-Soccol V."/>
            <person name="Al-Salem W.S."/>
            <person name="Dillon R.J."/>
            <person name="Bates P.A."/>
            <person name="Gatherer D."/>
        </authorList>
    </citation>
    <scope>NUCLEOTIDE SEQUENCE [LARGE SCALE GENOMIC DNA]</scope>
</reference>
<feature type="region of interest" description="Disordered" evidence="2">
    <location>
        <begin position="634"/>
        <end position="659"/>
    </location>
</feature>
<dbReference type="AlphaFoldDB" id="A0A836GJW3"/>
<keyword evidence="4" id="KW-1185">Reference proteome</keyword>
<reference evidence="4" key="2">
    <citation type="journal article" date="2021" name="Sci. Data">
        <title>Chromosome-scale genome sequencing, assembly and annotation of six genomes from subfamily Leishmaniinae.</title>
        <authorList>
            <person name="Almutairi H."/>
            <person name="Urbaniak M.D."/>
            <person name="Bates M.D."/>
            <person name="Jariyapan N."/>
            <person name="Kwakye-Nuako G."/>
            <person name="Thomaz Soccol V."/>
            <person name="Al-Salem W.S."/>
            <person name="Dillon R.J."/>
            <person name="Bates P.A."/>
            <person name="Gatherer D."/>
        </authorList>
    </citation>
    <scope>NUCLEOTIDE SEQUENCE [LARGE SCALE GENOMIC DNA]</scope>
</reference>
<dbReference type="GO" id="GO:0007076">
    <property type="term" value="P:mitotic chromosome condensation"/>
    <property type="evidence" value="ECO:0007669"/>
    <property type="project" value="TreeGrafter"/>
</dbReference>
<feature type="compositionally biased region" description="Basic and acidic residues" evidence="2">
    <location>
        <begin position="634"/>
        <end position="644"/>
    </location>
</feature>
<feature type="coiled-coil region" evidence="1">
    <location>
        <begin position="477"/>
        <end position="504"/>
    </location>
</feature>
<name>A0A836GJW3_9TRYP</name>
<feature type="compositionally biased region" description="Polar residues" evidence="2">
    <location>
        <begin position="882"/>
        <end position="900"/>
    </location>
</feature>
<feature type="compositionally biased region" description="Low complexity" evidence="2">
    <location>
        <begin position="916"/>
        <end position="935"/>
    </location>
</feature>
<dbReference type="KEGG" id="lmat:92514914"/>
<evidence type="ECO:0000313" key="4">
    <source>
        <dbReference type="Proteomes" id="UP000673552"/>
    </source>
</evidence>
<dbReference type="GeneID" id="92514914"/>
<dbReference type="EMBL" id="JAFEUZ010000014">
    <property type="protein sequence ID" value="KAG5483372.1"/>
    <property type="molecule type" value="Genomic_DNA"/>
</dbReference>
<dbReference type="GO" id="GO:0000793">
    <property type="term" value="C:condensed chromosome"/>
    <property type="evidence" value="ECO:0007669"/>
    <property type="project" value="TreeGrafter"/>
</dbReference>
<evidence type="ECO:0000256" key="2">
    <source>
        <dbReference type="SAM" id="MobiDB-lite"/>
    </source>
</evidence>
<evidence type="ECO:0000256" key="1">
    <source>
        <dbReference type="SAM" id="Coils"/>
    </source>
</evidence>
<feature type="region of interest" description="Disordered" evidence="2">
    <location>
        <begin position="876"/>
        <end position="956"/>
    </location>
</feature>
<feature type="compositionally biased region" description="Pro residues" evidence="2">
    <location>
        <begin position="947"/>
        <end position="956"/>
    </location>
</feature>
<feature type="region of interest" description="Disordered" evidence="2">
    <location>
        <begin position="144"/>
        <end position="195"/>
    </location>
</feature>
<keyword evidence="1" id="KW-0175">Coiled coil</keyword>
<dbReference type="RefSeq" id="XP_067180175.1">
    <property type="nucleotide sequence ID" value="XM_067322402.1"/>
</dbReference>
<feature type="compositionally biased region" description="Polar residues" evidence="2">
    <location>
        <begin position="144"/>
        <end position="176"/>
    </location>
</feature>
<feature type="coiled-coil region" evidence="1">
    <location>
        <begin position="566"/>
        <end position="631"/>
    </location>
</feature>
<sequence>MAMATKDVEVEVDLSKLIDVGLTFLPLQLTIKDILQRLARLEKENAMQNDYIAQLTANVAGLEAANEDLQRAQRELEAAAAAQGPVAHRDGIKEGKDAEEEHAALWEEMSRLNELLGNMQGHAERGRHTIDEIYAARKQQNLAAATASGGSRQASLSNNSKSVTSPSTHSRGNVASASGLVSPGRGMSAGSAVTSQKKQDLVEGLEASVQVGDIILSKAHEALELVPEVPYSAFCNFHKASLGPEGDSGAHPFGNEAGAPVLPKSPPVFGSNAERLRRRASVVDGPYEAQGGSSVTTQQPLDSASCQEGHTASPLPRTTPGSSLTWAAATGGEDAGEHREFPENSAGPLPSMQQQYQHLQRPSTYAERRMTVHAARRASSRGAAGGGGNFEGALPGAPPSVFDKLRRDGEDIAYLNRVVAEILGEMKGLHEDVDFLRANHYEEGNTAGRGGEVVNRGDLHSLLQRVARVEGEVIDVRQRTGHRDNQLQEELDDLKKQLRVARGLTDDDVSTLRRAANLAESLHPLEQRVTALEAGQGMLREQFATVLAVGDGAGGEGALEVNALQFAALQGAVAELEKQLARLLAAQGGQQDWTDDIQKLKEAVRAVEAEVESTQDQLQRLRREASRLDEVKANRTELPEEHAPAKAPLHSSSSGAGDGAAMAELVSRLSRAEANIERLSETKADRTALHKLRDELNALRQLVELANSQRSDGGDAEGLKTSAAMEKMLRELQGELGALKDAHNARFGGGLSGEDAQDLMDRIDRLDHCKADATLVANKAERDYVENALERLMREVEQVLNASNAGLIDTLEKSLGILRDMIDGKATKQDVANLQGWMSESNAGGGAAAPDGLTGFKGFRCLGCNRPMDSMRPRTLPGTMASFLNRNPQNHPQDNVTRTIQQQQAPPRSGGGGGQVPAVVAAGVTASSVRSARSPNGSFHRSSNSEPLPPIEPNVN</sequence>
<feature type="coiled-coil region" evidence="1">
    <location>
        <begin position="38"/>
        <end position="82"/>
    </location>
</feature>
<dbReference type="OrthoDB" id="273407at2759"/>
<protein>
    <submittedName>
        <fullName evidence="3">Uncharacterized protein</fullName>
    </submittedName>
</protein>
<organism evidence="3 4">
    <name type="scientific">Leishmania martiniquensis</name>
    <dbReference type="NCBI Taxonomy" id="1580590"/>
    <lineage>
        <taxon>Eukaryota</taxon>
        <taxon>Discoba</taxon>
        <taxon>Euglenozoa</taxon>
        <taxon>Kinetoplastea</taxon>
        <taxon>Metakinetoplastina</taxon>
        <taxon>Trypanosomatida</taxon>
        <taxon>Trypanosomatidae</taxon>
        <taxon>Leishmaniinae</taxon>
        <taxon>Leishmania</taxon>
    </lineage>
</organism>
<feature type="compositionally biased region" description="Polar residues" evidence="2">
    <location>
        <begin position="291"/>
        <end position="310"/>
    </location>
</feature>
<accession>A0A836GJW3</accession>
<dbReference type="GO" id="GO:0000785">
    <property type="term" value="C:chromatin"/>
    <property type="evidence" value="ECO:0007669"/>
    <property type="project" value="TreeGrafter"/>
</dbReference>
<feature type="region of interest" description="Disordered" evidence="2">
    <location>
        <begin position="285"/>
        <end position="357"/>
    </location>
</feature>
<dbReference type="PANTHER" id="PTHR43941">
    <property type="entry name" value="STRUCTURAL MAINTENANCE OF CHROMOSOMES PROTEIN 2"/>
    <property type="match status" value="1"/>
</dbReference>
<dbReference type="GO" id="GO:0000796">
    <property type="term" value="C:condensin complex"/>
    <property type="evidence" value="ECO:0007669"/>
    <property type="project" value="TreeGrafter"/>
</dbReference>
<gene>
    <name evidence="3" type="ORF">LSCM1_04920</name>
</gene>
<dbReference type="SMR" id="A0A836GJW3"/>
<feature type="coiled-coil region" evidence="1">
    <location>
        <begin position="662"/>
        <end position="742"/>
    </location>
</feature>
<dbReference type="GO" id="GO:0003682">
    <property type="term" value="F:chromatin binding"/>
    <property type="evidence" value="ECO:0007669"/>
    <property type="project" value="TreeGrafter"/>
</dbReference>
<evidence type="ECO:0000313" key="3">
    <source>
        <dbReference type="EMBL" id="KAG5483372.1"/>
    </source>
</evidence>
<comment type="caution">
    <text evidence="3">The sequence shown here is derived from an EMBL/GenBank/DDBJ whole genome shotgun (WGS) entry which is preliminary data.</text>
</comment>
<proteinExistence type="predicted"/>
<dbReference type="Proteomes" id="UP000673552">
    <property type="component" value="Unassembled WGS sequence"/>
</dbReference>
<dbReference type="PANTHER" id="PTHR43941:SF1">
    <property type="entry name" value="STRUCTURAL MAINTENANCE OF CHROMOSOMES PROTEIN 2"/>
    <property type="match status" value="1"/>
</dbReference>
<feature type="compositionally biased region" description="Polar residues" evidence="2">
    <location>
        <begin position="936"/>
        <end position="946"/>
    </location>
</feature>